<evidence type="ECO:0000313" key="2">
    <source>
        <dbReference type="Proteomes" id="UP001302249"/>
    </source>
</evidence>
<accession>A0ABZ0B979</accession>
<organism evidence="1 2">
    <name type="scientific">Stakelama saccharophila</name>
    <dbReference type="NCBI Taxonomy" id="3075605"/>
    <lineage>
        <taxon>Bacteria</taxon>
        <taxon>Pseudomonadati</taxon>
        <taxon>Pseudomonadota</taxon>
        <taxon>Alphaproteobacteria</taxon>
        <taxon>Sphingomonadales</taxon>
        <taxon>Sphingomonadaceae</taxon>
        <taxon>Stakelama</taxon>
    </lineage>
</organism>
<dbReference type="RefSeq" id="WP_313913747.1">
    <property type="nucleotide sequence ID" value="NZ_CP135076.1"/>
</dbReference>
<name>A0ABZ0B979_9SPHN</name>
<evidence type="ECO:0000313" key="1">
    <source>
        <dbReference type="EMBL" id="WNO52869.1"/>
    </source>
</evidence>
<dbReference type="EMBL" id="CP135076">
    <property type="protein sequence ID" value="WNO52869.1"/>
    <property type="molecule type" value="Genomic_DNA"/>
</dbReference>
<gene>
    <name evidence="1" type="ORF">RPR59_10415</name>
</gene>
<evidence type="ECO:0008006" key="3">
    <source>
        <dbReference type="Google" id="ProtNLM"/>
    </source>
</evidence>
<keyword evidence="2" id="KW-1185">Reference proteome</keyword>
<proteinExistence type="predicted"/>
<reference evidence="1 2" key="1">
    <citation type="submission" date="2023-09" db="EMBL/GenBank/DDBJ databases">
        <authorList>
            <person name="Rey-Velasco X."/>
        </authorList>
    </citation>
    <scope>NUCLEOTIDE SEQUENCE [LARGE SCALE GENOMIC DNA]</scope>
    <source>
        <strain evidence="1 2">W311</strain>
    </source>
</reference>
<protein>
    <recommendedName>
        <fullName evidence="3">1,4-alpha-glucan branching enzyme</fullName>
    </recommendedName>
</protein>
<sequence length="93" mass="10811">MSEAERTTDHDTIRKWVEDRDGTPSVVEATADNDQPGALLRIDFRELDEGLRPVEWDEFFRIFDENNLAFLYQDRGDGGGLSRFNKFVDRNQS</sequence>
<dbReference type="Proteomes" id="UP001302249">
    <property type="component" value="Chromosome"/>
</dbReference>